<dbReference type="GO" id="GO:0140096">
    <property type="term" value="F:catalytic activity, acting on a protein"/>
    <property type="evidence" value="ECO:0007669"/>
    <property type="project" value="UniProtKB-ARBA"/>
</dbReference>
<feature type="domain" description="Tyrosine specific protein phosphatases" evidence="3">
    <location>
        <begin position="117"/>
        <end position="199"/>
    </location>
</feature>
<dbReference type="CDD" id="cd14498">
    <property type="entry name" value="DSP"/>
    <property type="match status" value="1"/>
</dbReference>
<dbReference type="PhylomeDB" id="S8AHK2"/>
<sequence>MVDHGFLTRELHAFSEGDFVCPEFFHLVNLPGQIPPSASWAYGMRHVPQRILPFLSLGPAAHLRDIDSLRTEGFTLLLAIRTHQFAQTRLVSAEKAASQLGISAGAVEVLDTQELTSLLPHAIRRINDHLAGVDDSGPTIHSRDNAPRKVLVFCETGNDRSAVVVIAYLMVMLNLTATEAIDIVQRIRLSMVPSNSMKSMLDAFDSILAAKRDVKRAMHRATQGEAASLGTPSFPSELSLHKRSFAEQDDNGIVAGVNSTQAYDDIRSPQNRRPPSPFRNRSFEGLT</sequence>
<evidence type="ECO:0000313" key="4">
    <source>
        <dbReference type="EMBL" id="EPS25203.1"/>
    </source>
</evidence>
<dbReference type="InterPro" id="IPR029021">
    <property type="entry name" value="Prot-tyrosine_phosphatase-like"/>
</dbReference>
<reference evidence="4 5" key="1">
    <citation type="journal article" date="2013" name="PLoS ONE">
        <title>Genomic and secretomic analyses reveal unique features of the lignocellulolytic enzyme system of Penicillium decumbens.</title>
        <authorList>
            <person name="Liu G."/>
            <person name="Zhang L."/>
            <person name="Wei X."/>
            <person name="Zou G."/>
            <person name="Qin Y."/>
            <person name="Ma L."/>
            <person name="Li J."/>
            <person name="Zheng H."/>
            <person name="Wang S."/>
            <person name="Wang C."/>
            <person name="Xun L."/>
            <person name="Zhao G.-P."/>
            <person name="Zhou Z."/>
            <person name="Qu Y."/>
        </authorList>
    </citation>
    <scope>NUCLEOTIDE SEQUENCE [LARGE SCALE GENOMIC DNA]</scope>
    <source>
        <strain evidence="5">114-2 / CGMCC 5302</strain>
    </source>
</reference>
<dbReference type="GO" id="GO:0005654">
    <property type="term" value="C:nucleoplasm"/>
    <property type="evidence" value="ECO:0007669"/>
    <property type="project" value="TreeGrafter"/>
</dbReference>
<accession>S8AHK2</accession>
<dbReference type="SMART" id="SM00195">
    <property type="entry name" value="DSPc"/>
    <property type="match status" value="1"/>
</dbReference>
<dbReference type="GO" id="GO:1990444">
    <property type="term" value="F:F-box domain binding"/>
    <property type="evidence" value="ECO:0007669"/>
    <property type="project" value="TreeGrafter"/>
</dbReference>
<dbReference type="STRING" id="933388.S8AHK2"/>
<dbReference type="PROSITE" id="PS50056">
    <property type="entry name" value="TYR_PHOSPHATASE_2"/>
    <property type="match status" value="1"/>
</dbReference>
<dbReference type="GO" id="GO:0062026">
    <property type="term" value="P:negative regulation of SCF-dependent proteasomal ubiquitin-dependent catabolic process"/>
    <property type="evidence" value="ECO:0007669"/>
    <property type="project" value="TreeGrafter"/>
</dbReference>
<evidence type="ECO:0000259" key="3">
    <source>
        <dbReference type="PROSITE" id="PS50056"/>
    </source>
</evidence>
<dbReference type="InterPro" id="IPR052449">
    <property type="entry name" value="STYX-Interacting_Phosphatase"/>
</dbReference>
<dbReference type="Gene3D" id="3.90.190.10">
    <property type="entry name" value="Protein tyrosine phosphatase superfamily"/>
    <property type="match status" value="1"/>
</dbReference>
<dbReference type="PANTHER" id="PTHR46588:SF1">
    <property type="entry name" value="SERINE_THREONINE_TYROSINE-INTERACTING PROTEIN"/>
    <property type="match status" value="1"/>
</dbReference>
<dbReference type="GO" id="GO:0005737">
    <property type="term" value="C:cytoplasm"/>
    <property type="evidence" value="ECO:0007669"/>
    <property type="project" value="TreeGrafter"/>
</dbReference>
<dbReference type="PANTHER" id="PTHR46588">
    <property type="entry name" value="SERINE/THREONINE/TYROSINE-INTERACTING PROTEIN"/>
    <property type="match status" value="1"/>
</dbReference>
<organism evidence="4 5">
    <name type="scientific">Penicillium oxalicum (strain 114-2 / CGMCC 5302)</name>
    <name type="common">Penicillium decumbens</name>
    <dbReference type="NCBI Taxonomy" id="933388"/>
    <lineage>
        <taxon>Eukaryota</taxon>
        <taxon>Fungi</taxon>
        <taxon>Dikarya</taxon>
        <taxon>Ascomycota</taxon>
        <taxon>Pezizomycotina</taxon>
        <taxon>Eurotiomycetes</taxon>
        <taxon>Eurotiomycetidae</taxon>
        <taxon>Eurotiales</taxon>
        <taxon>Aspergillaceae</taxon>
        <taxon>Penicillium</taxon>
    </lineage>
</organism>
<feature type="region of interest" description="Disordered" evidence="2">
    <location>
        <begin position="257"/>
        <end position="287"/>
    </location>
</feature>
<dbReference type="InterPro" id="IPR020422">
    <property type="entry name" value="TYR_PHOSPHATASE_DUAL_dom"/>
</dbReference>
<dbReference type="OrthoDB" id="10252009at2759"/>
<keyword evidence="5" id="KW-1185">Reference proteome</keyword>
<dbReference type="HOGENOM" id="CLU_049471_0_0_1"/>
<dbReference type="Proteomes" id="UP000019376">
    <property type="component" value="Unassembled WGS sequence"/>
</dbReference>
<name>S8AHK2_PENO1</name>
<dbReference type="InterPro" id="IPR000340">
    <property type="entry name" value="Dual-sp_phosphatase_cat-dom"/>
</dbReference>
<dbReference type="GO" id="GO:0070372">
    <property type="term" value="P:regulation of ERK1 and ERK2 cascade"/>
    <property type="evidence" value="ECO:0007669"/>
    <property type="project" value="TreeGrafter"/>
</dbReference>
<comment type="similarity">
    <text evidence="1">Belongs to the protein-tyrosine phosphatase family. Non-receptor class subfamily.</text>
</comment>
<gene>
    <name evidence="4" type="ORF">PDE_00135</name>
</gene>
<evidence type="ECO:0000256" key="2">
    <source>
        <dbReference type="SAM" id="MobiDB-lite"/>
    </source>
</evidence>
<proteinExistence type="inferred from homology"/>
<protein>
    <recommendedName>
        <fullName evidence="3">Tyrosine specific protein phosphatases domain-containing protein</fullName>
    </recommendedName>
</protein>
<dbReference type="InterPro" id="IPR000387">
    <property type="entry name" value="Tyr_Pase_dom"/>
</dbReference>
<dbReference type="AlphaFoldDB" id="S8AHK2"/>
<evidence type="ECO:0000256" key="1">
    <source>
        <dbReference type="ARBA" id="ARBA00009649"/>
    </source>
</evidence>
<dbReference type="eggNOG" id="ENOG502SR71">
    <property type="taxonomic scope" value="Eukaryota"/>
</dbReference>
<dbReference type="EMBL" id="KB644408">
    <property type="protein sequence ID" value="EPS25203.1"/>
    <property type="molecule type" value="Genomic_DNA"/>
</dbReference>
<evidence type="ECO:0000313" key="5">
    <source>
        <dbReference type="Proteomes" id="UP000019376"/>
    </source>
</evidence>
<dbReference type="Pfam" id="PF00782">
    <property type="entry name" value="DSPc"/>
    <property type="match status" value="1"/>
</dbReference>
<dbReference type="SUPFAM" id="SSF52799">
    <property type="entry name" value="(Phosphotyrosine protein) phosphatases II"/>
    <property type="match status" value="1"/>
</dbReference>